<dbReference type="PANTHER" id="PTHR10352">
    <property type="entry name" value="EUKARYOTIC TRANSLATION INITIATION FACTOR 3 SUBUNIT G"/>
    <property type="match status" value="1"/>
</dbReference>
<dbReference type="Ensembl" id="ENSAMXT00005025966.1">
    <property type="protein sequence ID" value="ENSAMXP00005023508.1"/>
    <property type="gene ID" value="ENSAMXG00005012069.1"/>
</dbReference>
<dbReference type="InterPro" id="IPR024675">
    <property type="entry name" value="eIF3g_N"/>
</dbReference>
<evidence type="ECO:0000313" key="6">
    <source>
        <dbReference type="Proteomes" id="UP000694621"/>
    </source>
</evidence>
<evidence type="ECO:0000259" key="4">
    <source>
        <dbReference type="PROSITE" id="PS50102"/>
    </source>
</evidence>
<evidence type="ECO:0000256" key="3">
    <source>
        <dbReference type="SAM" id="MobiDB-lite"/>
    </source>
</evidence>
<dbReference type="PROSITE" id="PS50102">
    <property type="entry name" value="RRM"/>
    <property type="match status" value="1"/>
</dbReference>
<evidence type="ECO:0000256" key="2">
    <source>
        <dbReference type="PROSITE-ProRule" id="PRU00176"/>
    </source>
</evidence>
<proteinExistence type="predicted"/>
<feature type="compositionally biased region" description="Basic and acidic residues" evidence="3">
    <location>
        <begin position="92"/>
        <end position="104"/>
    </location>
</feature>
<dbReference type="SMART" id="SM00360">
    <property type="entry name" value="RRM"/>
    <property type="match status" value="1"/>
</dbReference>
<sequence length="194" mass="22153">VAFFHPLQDLNAQDQDEDPMSKLKGQKIVSCRICKGDHWTTRCPYKDTLGPMQKELAEQLGLSTGDKEKAPEPAQPVQSKTGKYVPPSLRDGGTRRGESMQPNRRADDNATIRVTNLSEDTRETDLQELFRPFGSISRIYLAKDKNTGQSKVIYMHSKITRPLKKKSFFDFTKLKTFKNLLNFLNDSKMHENCD</sequence>
<keyword evidence="1 2" id="KW-0694">RNA-binding</keyword>
<evidence type="ECO:0000313" key="5">
    <source>
        <dbReference type="Ensembl" id="ENSAMXP00005023508.1"/>
    </source>
</evidence>
<dbReference type="Pfam" id="PF12353">
    <property type="entry name" value="eIF3g"/>
    <property type="match status" value="1"/>
</dbReference>
<dbReference type="InterPro" id="IPR012677">
    <property type="entry name" value="Nucleotide-bd_a/b_plait_sf"/>
</dbReference>
<dbReference type="Pfam" id="PF00076">
    <property type="entry name" value="RRM_1"/>
    <property type="match status" value="1"/>
</dbReference>
<reference evidence="5" key="1">
    <citation type="submission" date="2025-08" db="UniProtKB">
        <authorList>
            <consortium name="Ensembl"/>
        </authorList>
    </citation>
    <scope>IDENTIFICATION</scope>
</reference>
<dbReference type="Proteomes" id="UP000694621">
    <property type="component" value="Unplaced"/>
</dbReference>
<name>A0A8B9JLT0_ASTMX</name>
<accession>A0A8B9JLT0</accession>
<dbReference type="SUPFAM" id="SSF54928">
    <property type="entry name" value="RNA-binding domain, RBD"/>
    <property type="match status" value="1"/>
</dbReference>
<feature type="region of interest" description="Disordered" evidence="3">
    <location>
        <begin position="63"/>
        <end position="104"/>
    </location>
</feature>
<evidence type="ECO:0000256" key="1">
    <source>
        <dbReference type="ARBA" id="ARBA00022884"/>
    </source>
</evidence>
<dbReference type="GO" id="GO:0003723">
    <property type="term" value="F:RNA binding"/>
    <property type="evidence" value="ECO:0007669"/>
    <property type="project" value="UniProtKB-UniRule"/>
</dbReference>
<dbReference type="InterPro" id="IPR000504">
    <property type="entry name" value="RRM_dom"/>
</dbReference>
<protein>
    <submittedName>
        <fullName evidence="5">Eukaryotic translation initiation factor 3, subunit G</fullName>
    </submittedName>
</protein>
<organism evidence="5 6">
    <name type="scientific">Astyanax mexicanus</name>
    <name type="common">Blind cave fish</name>
    <name type="synonym">Astyanax fasciatus mexicanus</name>
    <dbReference type="NCBI Taxonomy" id="7994"/>
    <lineage>
        <taxon>Eukaryota</taxon>
        <taxon>Metazoa</taxon>
        <taxon>Chordata</taxon>
        <taxon>Craniata</taxon>
        <taxon>Vertebrata</taxon>
        <taxon>Euteleostomi</taxon>
        <taxon>Actinopterygii</taxon>
        <taxon>Neopterygii</taxon>
        <taxon>Teleostei</taxon>
        <taxon>Ostariophysi</taxon>
        <taxon>Characiformes</taxon>
        <taxon>Characoidei</taxon>
        <taxon>Acestrorhamphidae</taxon>
        <taxon>Acestrorhamphinae</taxon>
        <taxon>Astyanax</taxon>
    </lineage>
</organism>
<dbReference type="AlphaFoldDB" id="A0A8B9JLT0"/>
<dbReference type="Gene3D" id="3.30.70.330">
    <property type="match status" value="1"/>
</dbReference>
<dbReference type="InterPro" id="IPR035979">
    <property type="entry name" value="RBD_domain_sf"/>
</dbReference>
<feature type="domain" description="RRM" evidence="4">
    <location>
        <begin position="110"/>
        <end position="194"/>
    </location>
</feature>